<dbReference type="Pfam" id="PF01590">
    <property type="entry name" value="GAF"/>
    <property type="match status" value="1"/>
</dbReference>
<keyword evidence="3" id="KW-0808">Transferase</keyword>
<feature type="coiled-coil region" evidence="5">
    <location>
        <begin position="180"/>
        <end position="225"/>
    </location>
</feature>
<dbReference type="SMART" id="SM00388">
    <property type="entry name" value="HisKA"/>
    <property type="match status" value="1"/>
</dbReference>
<keyword evidence="6" id="KW-0472">Membrane</keyword>
<evidence type="ECO:0000256" key="5">
    <source>
        <dbReference type="SAM" id="Coils"/>
    </source>
</evidence>
<evidence type="ECO:0000256" key="1">
    <source>
        <dbReference type="ARBA" id="ARBA00000085"/>
    </source>
</evidence>
<dbReference type="GO" id="GO:0005886">
    <property type="term" value="C:plasma membrane"/>
    <property type="evidence" value="ECO:0007669"/>
    <property type="project" value="TreeGrafter"/>
</dbReference>
<evidence type="ECO:0000256" key="4">
    <source>
        <dbReference type="ARBA" id="ARBA00022777"/>
    </source>
</evidence>
<dbReference type="FunFam" id="1.10.287.130:FF:000145">
    <property type="entry name" value="Sensory transduction histidine kinase"/>
    <property type="match status" value="1"/>
</dbReference>
<dbReference type="AlphaFoldDB" id="A0A2A6RGJ3"/>
<evidence type="ECO:0000256" key="3">
    <source>
        <dbReference type="ARBA" id="ARBA00022679"/>
    </source>
</evidence>
<dbReference type="SUPFAM" id="SSF55874">
    <property type="entry name" value="ATPase domain of HSP90 chaperone/DNA topoisomerase II/histidine kinase"/>
    <property type="match status" value="1"/>
</dbReference>
<dbReference type="InterPro" id="IPR036890">
    <property type="entry name" value="HATPase_C_sf"/>
</dbReference>
<sequence length="399" mass="44720">MRLGACDYVMKDSLERLPVAVRREVREAHVRNQRRRFDLALHSLITGTVALTGSAFFHALVQQIAQTLEVRYVLINAVVDGSLHTLAHWGTEPLPPRPISTLEDSPTALALRHSTFSCPQGLAERFPTNAYINAWGAESYIGLALYASNQCAFGTLCILDTAPLHAPELIIDLLRLFATRAAAELERHQALQALEQWNRDLEQIVAERTEQLSAANQQLARVNLELVHAARMKDEFLANMSHELRTPLNAILAFSETLQEGVAGPVNAKQINALRHIETSGQHLLAMINDVLDLAKVEAGRVELQRELFAINDLCRGSLQLIKEQALKKRQQVDLKLNDEFAYIEADPRRLKQILVNLLSNAVKFTPNHGQISLEVEVLPEAQFVQFHYYTHGHPNARS</sequence>
<dbReference type="Proteomes" id="UP000220527">
    <property type="component" value="Unassembled WGS sequence"/>
</dbReference>
<proteinExistence type="predicted"/>
<dbReference type="PANTHER" id="PTHR43047">
    <property type="entry name" value="TWO-COMPONENT HISTIDINE PROTEIN KINASE"/>
    <property type="match status" value="1"/>
</dbReference>
<dbReference type="SUPFAM" id="SSF47384">
    <property type="entry name" value="Homodimeric domain of signal transducing histidine kinase"/>
    <property type="match status" value="1"/>
</dbReference>
<dbReference type="InterPro" id="IPR036097">
    <property type="entry name" value="HisK_dim/P_sf"/>
</dbReference>
<keyword evidence="6" id="KW-1133">Transmembrane helix</keyword>
<comment type="caution">
    <text evidence="8">The sequence shown here is derived from an EMBL/GenBank/DDBJ whole genome shotgun (WGS) entry which is preliminary data.</text>
</comment>
<feature type="transmembrane region" description="Helical" evidence="6">
    <location>
        <begin position="39"/>
        <end position="61"/>
    </location>
</feature>
<dbReference type="InterPro" id="IPR003018">
    <property type="entry name" value="GAF"/>
</dbReference>
<keyword evidence="6" id="KW-0812">Transmembrane</keyword>
<dbReference type="GO" id="GO:0000155">
    <property type="term" value="F:phosphorelay sensor kinase activity"/>
    <property type="evidence" value="ECO:0007669"/>
    <property type="project" value="InterPro"/>
</dbReference>
<dbReference type="Pfam" id="PF00512">
    <property type="entry name" value="HisKA"/>
    <property type="match status" value="1"/>
</dbReference>
<keyword evidence="9" id="KW-1185">Reference proteome</keyword>
<dbReference type="SUPFAM" id="SSF55781">
    <property type="entry name" value="GAF domain-like"/>
    <property type="match status" value="1"/>
</dbReference>
<evidence type="ECO:0000256" key="2">
    <source>
        <dbReference type="ARBA" id="ARBA00012438"/>
    </source>
</evidence>
<comment type="catalytic activity">
    <reaction evidence="1">
        <text>ATP + protein L-histidine = ADP + protein N-phospho-L-histidine.</text>
        <dbReference type="EC" id="2.7.13.3"/>
    </reaction>
</comment>
<keyword evidence="5" id="KW-0175">Coiled coil</keyword>
<dbReference type="GO" id="GO:0009927">
    <property type="term" value="F:histidine phosphotransfer kinase activity"/>
    <property type="evidence" value="ECO:0007669"/>
    <property type="project" value="TreeGrafter"/>
</dbReference>
<dbReference type="Gene3D" id="3.30.565.10">
    <property type="entry name" value="Histidine kinase-like ATPase, C-terminal domain"/>
    <property type="match status" value="1"/>
</dbReference>
<keyword evidence="4" id="KW-0418">Kinase</keyword>
<evidence type="ECO:0000256" key="6">
    <source>
        <dbReference type="SAM" id="Phobius"/>
    </source>
</evidence>
<reference evidence="9" key="1">
    <citation type="submission" date="2017-08" db="EMBL/GenBank/DDBJ databases">
        <authorList>
            <person name="Grouzdev D.S."/>
            <person name="Gaisin V.A."/>
            <person name="Rysina M.S."/>
            <person name="Gorlenko V.M."/>
        </authorList>
    </citation>
    <scope>NUCLEOTIDE SEQUENCE [LARGE SCALE GENOMIC DNA]</scope>
    <source>
        <strain evidence="9">Kir15-3F</strain>
    </source>
</reference>
<dbReference type="InterPro" id="IPR003661">
    <property type="entry name" value="HisK_dim/P_dom"/>
</dbReference>
<dbReference type="PANTHER" id="PTHR43047:SF63">
    <property type="entry name" value="HISTIDINE KINASE"/>
    <property type="match status" value="1"/>
</dbReference>
<gene>
    <name evidence="8" type="ORF">CJ255_15345</name>
</gene>
<evidence type="ECO:0000313" key="9">
    <source>
        <dbReference type="Proteomes" id="UP000220527"/>
    </source>
</evidence>
<dbReference type="EMBL" id="NQWI01000083">
    <property type="protein sequence ID" value="PDW02187.1"/>
    <property type="molecule type" value="Genomic_DNA"/>
</dbReference>
<dbReference type="InterPro" id="IPR029016">
    <property type="entry name" value="GAF-like_dom_sf"/>
</dbReference>
<accession>A0A2A6RGJ3</accession>
<dbReference type="Gene3D" id="3.30.450.40">
    <property type="match status" value="1"/>
</dbReference>
<dbReference type="PROSITE" id="PS50109">
    <property type="entry name" value="HIS_KIN"/>
    <property type="match status" value="1"/>
</dbReference>
<dbReference type="InterPro" id="IPR005467">
    <property type="entry name" value="His_kinase_dom"/>
</dbReference>
<protein>
    <recommendedName>
        <fullName evidence="2">histidine kinase</fullName>
        <ecNumber evidence="2">2.7.13.3</ecNumber>
    </recommendedName>
</protein>
<organism evidence="8 9">
    <name type="scientific">Candidatus Viridilinea mediisalina</name>
    <dbReference type="NCBI Taxonomy" id="2024553"/>
    <lineage>
        <taxon>Bacteria</taxon>
        <taxon>Bacillati</taxon>
        <taxon>Chloroflexota</taxon>
        <taxon>Chloroflexia</taxon>
        <taxon>Chloroflexales</taxon>
        <taxon>Chloroflexineae</taxon>
        <taxon>Oscillochloridaceae</taxon>
        <taxon>Candidatus Viridilinea</taxon>
    </lineage>
</organism>
<dbReference type="EC" id="2.7.13.3" evidence="2"/>
<name>A0A2A6RGJ3_9CHLR</name>
<evidence type="ECO:0000259" key="7">
    <source>
        <dbReference type="PROSITE" id="PS50109"/>
    </source>
</evidence>
<evidence type="ECO:0000313" key="8">
    <source>
        <dbReference type="EMBL" id="PDW02187.1"/>
    </source>
</evidence>
<dbReference type="OrthoDB" id="415806at2"/>
<dbReference type="Gene3D" id="1.10.287.130">
    <property type="match status" value="1"/>
</dbReference>
<feature type="domain" description="Histidine kinase" evidence="7">
    <location>
        <begin position="239"/>
        <end position="399"/>
    </location>
</feature>
<dbReference type="CDD" id="cd00082">
    <property type="entry name" value="HisKA"/>
    <property type="match status" value="1"/>
</dbReference>